<feature type="coiled-coil region" evidence="10">
    <location>
        <begin position="1128"/>
        <end position="1158"/>
    </location>
</feature>
<organism evidence="14 15">
    <name type="scientific">Hominibacterium faecale</name>
    <dbReference type="NCBI Taxonomy" id="2839743"/>
    <lineage>
        <taxon>Bacteria</taxon>
        <taxon>Bacillati</taxon>
        <taxon>Bacillota</taxon>
        <taxon>Clostridia</taxon>
        <taxon>Peptostreptococcales</taxon>
        <taxon>Anaerovoracaceae</taxon>
        <taxon>Hominibacterium</taxon>
    </lineage>
</organism>
<evidence type="ECO:0000256" key="6">
    <source>
        <dbReference type="ARBA" id="ARBA00022777"/>
    </source>
</evidence>
<dbReference type="Pfam" id="PF08447">
    <property type="entry name" value="PAS_3"/>
    <property type="match status" value="3"/>
</dbReference>
<dbReference type="InterPro" id="IPR001789">
    <property type="entry name" value="Sig_transdc_resp-reg_receiver"/>
</dbReference>
<keyword evidence="5" id="KW-0808">Transferase</keyword>
<keyword evidence="10" id="KW-0175">Coiled coil</keyword>
<dbReference type="PROSITE" id="PS50112">
    <property type="entry name" value="PAS"/>
    <property type="match status" value="1"/>
</dbReference>
<feature type="modified residue" description="4-aspartylphosphate" evidence="9">
    <location>
        <position position="1469"/>
    </location>
</feature>
<evidence type="ECO:0000256" key="5">
    <source>
        <dbReference type="ARBA" id="ARBA00022679"/>
    </source>
</evidence>
<dbReference type="EMBL" id="JAOSHN010000007">
    <property type="protein sequence ID" value="MCU7379949.1"/>
    <property type="molecule type" value="Genomic_DNA"/>
</dbReference>
<evidence type="ECO:0000259" key="13">
    <source>
        <dbReference type="PROSITE" id="PS50112"/>
    </source>
</evidence>
<dbReference type="CDD" id="cd00082">
    <property type="entry name" value="HisKA"/>
    <property type="match status" value="1"/>
</dbReference>
<dbReference type="InterPro" id="IPR003661">
    <property type="entry name" value="HisK_dim/P_dom"/>
</dbReference>
<dbReference type="InterPro" id="IPR003594">
    <property type="entry name" value="HATPase_dom"/>
</dbReference>
<keyword evidence="15" id="KW-1185">Reference proteome</keyword>
<dbReference type="GO" id="GO:0009927">
    <property type="term" value="F:histidine phosphotransfer kinase activity"/>
    <property type="evidence" value="ECO:0007669"/>
    <property type="project" value="TreeGrafter"/>
</dbReference>
<comment type="caution">
    <text evidence="14">The sequence shown here is derived from an EMBL/GenBank/DDBJ whole genome shotgun (WGS) entry which is preliminary data.</text>
</comment>
<feature type="domain" description="Response regulatory" evidence="12">
    <location>
        <begin position="1417"/>
        <end position="1538"/>
    </location>
</feature>
<evidence type="ECO:0000259" key="11">
    <source>
        <dbReference type="PROSITE" id="PS50109"/>
    </source>
</evidence>
<evidence type="ECO:0000256" key="1">
    <source>
        <dbReference type="ARBA" id="ARBA00000085"/>
    </source>
</evidence>
<evidence type="ECO:0000259" key="12">
    <source>
        <dbReference type="PROSITE" id="PS50110"/>
    </source>
</evidence>
<dbReference type="InterPro" id="IPR004358">
    <property type="entry name" value="Sig_transdc_His_kin-like_C"/>
</dbReference>
<evidence type="ECO:0000313" key="14">
    <source>
        <dbReference type="EMBL" id="MCU7379949.1"/>
    </source>
</evidence>
<dbReference type="InterPro" id="IPR001610">
    <property type="entry name" value="PAC"/>
</dbReference>
<feature type="domain" description="Histidine kinase" evidence="11">
    <location>
        <begin position="1165"/>
        <end position="1388"/>
    </location>
</feature>
<evidence type="ECO:0000256" key="7">
    <source>
        <dbReference type="ARBA" id="ARBA00023012"/>
    </source>
</evidence>
<evidence type="ECO:0000256" key="9">
    <source>
        <dbReference type="PROSITE-ProRule" id="PRU00169"/>
    </source>
</evidence>
<keyword evidence="4 9" id="KW-0597">Phosphoprotein</keyword>
<evidence type="ECO:0000256" key="2">
    <source>
        <dbReference type="ARBA" id="ARBA00012438"/>
    </source>
</evidence>
<dbReference type="PRINTS" id="PR00344">
    <property type="entry name" value="BCTRLSENSOR"/>
</dbReference>
<evidence type="ECO:0000256" key="8">
    <source>
        <dbReference type="ARBA" id="ARBA00024867"/>
    </source>
</evidence>
<dbReference type="SMART" id="SM00387">
    <property type="entry name" value="HATPase_c"/>
    <property type="match status" value="1"/>
</dbReference>
<dbReference type="Pfam" id="PF00072">
    <property type="entry name" value="Response_reg"/>
    <property type="match status" value="1"/>
</dbReference>
<dbReference type="EC" id="2.7.13.3" evidence="2"/>
<dbReference type="InterPro" id="IPR005467">
    <property type="entry name" value="His_kinase_dom"/>
</dbReference>
<comment type="catalytic activity">
    <reaction evidence="1">
        <text>ATP + protein L-histidine = ADP + protein N-phospho-L-histidine.</text>
        <dbReference type="EC" id="2.7.13.3"/>
    </reaction>
</comment>
<dbReference type="PANTHER" id="PTHR43047:SF72">
    <property type="entry name" value="OSMOSENSING HISTIDINE PROTEIN KINASE SLN1"/>
    <property type="match status" value="1"/>
</dbReference>
<evidence type="ECO:0000313" key="15">
    <source>
        <dbReference type="Proteomes" id="UP001065549"/>
    </source>
</evidence>
<dbReference type="InterPro" id="IPR000014">
    <property type="entry name" value="PAS"/>
</dbReference>
<feature type="domain" description="PAS" evidence="13">
    <location>
        <begin position="256"/>
        <end position="331"/>
    </location>
</feature>
<dbReference type="SUPFAM" id="SSF55874">
    <property type="entry name" value="ATPase domain of HSP90 chaperone/DNA topoisomerase II/histidine kinase"/>
    <property type="match status" value="1"/>
</dbReference>
<dbReference type="SMART" id="SM00086">
    <property type="entry name" value="PAC"/>
    <property type="match status" value="3"/>
</dbReference>
<dbReference type="SMART" id="SM00091">
    <property type="entry name" value="PAS"/>
    <property type="match status" value="5"/>
</dbReference>
<dbReference type="CDD" id="cd16922">
    <property type="entry name" value="HATPase_EvgS-ArcB-TorS-like"/>
    <property type="match status" value="1"/>
</dbReference>
<dbReference type="Gene3D" id="3.40.50.2300">
    <property type="match status" value="1"/>
</dbReference>
<dbReference type="GO" id="GO:0005886">
    <property type="term" value="C:plasma membrane"/>
    <property type="evidence" value="ECO:0007669"/>
    <property type="project" value="TreeGrafter"/>
</dbReference>
<dbReference type="CDD" id="cd17546">
    <property type="entry name" value="REC_hyHK_CKI1_RcsC-like"/>
    <property type="match status" value="1"/>
</dbReference>
<dbReference type="GO" id="GO:0000155">
    <property type="term" value="F:phosphorelay sensor kinase activity"/>
    <property type="evidence" value="ECO:0007669"/>
    <property type="project" value="InterPro"/>
</dbReference>
<dbReference type="SUPFAM" id="SSF47384">
    <property type="entry name" value="Homodimeric domain of signal transducing histidine kinase"/>
    <property type="match status" value="1"/>
</dbReference>
<dbReference type="PANTHER" id="PTHR43047">
    <property type="entry name" value="TWO-COMPONENT HISTIDINE PROTEIN KINASE"/>
    <property type="match status" value="1"/>
</dbReference>
<dbReference type="InterPro" id="IPR035965">
    <property type="entry name" value="PAS-like_dom_sf"/>
</dbReference>
<dbReference type="PROSITE" id="PS50109">
    <property type="entry name" value="HIS_KIN"/>
    <property type="match status" value="1"/>
</dbReference>
<name>A0A9J6QWT1_9FIRM</name>
<dbReference type="RefSeq" id="WP_269478685.1">
    <property type="nucleotide sequence ID" value="NZ_JAOSHN010000007.1"/>
</dbReference>
<dbReference type="SMART" id="SM00388">
    <property type="entry name" value="HisKA"/>
    <property type="match status" value="1"/>
</dbReference>
<dbReference type="InterPro" id="IPR013655">
    <property type="entry name" value="PAS_fold_3"/>
</dbReference>
<dbReference type="InterPro" id="IPR011006">
    <property type="entry name" value="CheY-like_superfamily"/>
</dbReference>
<dbReference type="Proteomes" id="UP001065549">
    <property type="component" value="Unassembled WGS sequence"/>
</dbReference>
<dbReference type="SUPFAM" id="SSF55785">
    <property type="entry name" value="PYP-like sensor domain (PAS domain)"/>
    <property type="match status" value="4"/>
</dbReference>
<dbReference type="CDD" id="cd00130">
    <property type="entry name" value="PAS"/>
    <property type="match status" value="3"/>
</dbReference>
<reference evidence="14" key="1">
    <citation type="submission" date="2022-09" db="EMBL/GenBank/DDBJ databases">
        <title>Culturomic study of gut microbiota in children with autism spectrum disorder.</title>
        <authorList>
            <person name="Efimov B.A."/>
            <person name="Chaplin A.V."/>
            <person name="Sokolova S.R."/>
            <person name="Pikina A.P."/>
            <person name="Korzhanova M."/>
            <person name="Belova V."/>
            <person name="Korostin D."/>
        </authorList>
    </citation>
    <scope>NUCLEOTIDE SEQUENCE</scope>
    <source>
        <strain evidence="14">ASD5510</strain>
    </source>
</reference>
<dbReference type="InterPro" id="IPR036097">
    <property type="entry name" value="HisK_dim/P_sf"/>
</dbReference>
<dbReference type="Pfam" id="PF00512">
    <property type="entry name" value="HisKA"/>
    <property type="match status" value="1"/>
</dbReference>
<evidence type="ECO:0000256" key="10">
    <source>
        <dbReference type="SAM" id="Coils"/>
    </source>
</evidence>
<dbReference type="SMART" id="SM00448">
    <property type="entry name" value="REC"/>
    <property type="match status" value="1"/>
</dbReference>
<dbReference type="InterPro" id="IPR036890">
    <property type="entry name" value="HATPase_C_sf"/>
</dbReference>
<dbReference type="PROSITE" id="PS50110">
    <property type="entry name" value="RESPONSE_REGULATORY"/>
    <property type="match status" value="1"/>
</dbReference>
<comment type="function">
    <text evidence="8">May play the central regulatory role in sporulation. It may be an element of the effector pathway responsible for the activation of sporulation genes in response to nutritional stress. Spo0A may act in concert with spo0H (a sigma factor) to control the expression of some genes that are critical to the sporulation process.</text>
</comment>
<sequence>MLEKNRAIDPIIDLLDDAPVSAYVSAMDSRELLYANKMAKRRFFSSTQGCKATGSCPAGFEGPCPFFNGGKNKIPIARSGKFFCPQHGCSYRFRSKSIPWENGTADLTYLEEDRQGEQADLQTKKQNFQEFFSSIPCGLGVYQLDQEHITLLFHNHAFYEMAGYSPEQSSLLEKETTFLGVHPEDLSLLKEKILKASRENGILRHTFRIWNDLMQEYRYFDLHGSVKEAEAGKKLLYGVYTDVSERVQLEKEMTDTSEKIQDIVNAIPGGVAIYKVSDIFETIYFSEGVPELSGYTAEEYQQLIKQDAAELTYFEDTMKVVSKAKEVIESRGTGEIEFRKQHKDGQIVWVRAQIKWIGEENGCPLLHCVFHNISDLKETQSEKDLLINSIPGGIASYRIEEGRFIPVFFSDGVTALSGHTRKEYEELLGGNALNLIYEPDKERVAAAAQSAIENGTVMDVSYRMEHKDGHLVWIHLNGRRMGPLSESTKFYAVFTGMSAETRLFQSIADETADGIYVISKDNYELLYSNESKALFVNEQNCLGEKCYKALHGKDSPCEFCTLGTHDPDGSEHEMAIEETGQFYKTRFREIEWNGISAYIKYIHDITEEMKTKSEKERLEQYFQTVVKNLPGGVAVVHYEEDGHMVPEFLSDGFAEMTGMSLDEAWELYEKDAMSGVHPDDWEHVKEQMRAYITSDDNRCEIVYRLRKGTDSYVWVKNTLTLFPSEGGGSRVYAVYHEMTKEREEKEQLRRQYQELIMSHYHTPGPNALIIGHCNITQNMILDVIDYSYSDLLDTFGFNRDAFFYGLSNFIPEEDRKRFLSIYLNEPAMKAFERGDSEQKMECFVKLPKEAKGRYVEIKMNMIAAPDSDDITGILTVTDVTERTIADRALHNLSVTGYDFVIDIDLTDDRCTVLAHNGESDCIPVCPGSFSQWTAYMLHTKIVPRDKDLYRDSLDPEYMRESLKNGSYTFTYSIAEEKGDIRTKKMTVSNTDERLDRICLSSTDITDSVREQQGLLRMIAYTFELASFIDLGSKHFTLYTRDTVLNNLPPHYIEDYEASITRFVDRYGMDENRQESQIQFQIQNMVMRLQEKPSGYDFLFPYRTEGRERYKQINVLWGDSNHRTLCLVRADVTDMLAEERQRKKELEKALAQAEEANQAKSVFLSSMSHDIRTPMNAIMGMTSLAVAHLGDQKRVADCLDKISISSKHLLSLINDVLDMSKIERSKITLNHMQIVLPDLIGQLADMMMPQAAAADLKLKIEAGNVRHQLFYGDVLRMNQIFINLLSNAIKFTPRGGSIDFLVEELEPAKQKGYARYKFTVRDTGIGMSQDFLTHLFDPFARSLGVSSIEGTGLGLSITKGLIDLMGGTISVKSKPNEGSIFSVELECEIAAEEKDHKNKVFEPMGNKMKPEKRFDGCRFLIAEDNAVNAEILCELLDMYGAETIVCTDGRQAVEAFLDAEPGTYDAILMDIQMPEMNGYEATRVIRSQTRQDAARIPIIAMTANAFAEDIKSALEAGMNAHIAKPLDVEVLRKTIGRVLESEA</sequence>
<dbReference type="Gene3D" id="1.10.287.130">
    <property type="match status" value="1"/>
</dbReference>
<dbReference type="NCBIfam" id="TIGR00229">
    <property type="entry name" value="sensory_box"/>
    <property type="match status" value="4"/>
</dbReference>
<gene>
    <name evidence="14" type="ORF">OBO34_16535</name>
</gene>
<dbReference type="SUPFAM" id="SSF52172">
    <property type="entry name" value="CheY-like"/>
    <property type="match status" value="1"/>
</dbReference>
<keyword evidence="6" id="KW-0418">Kinase</keyword>
<dbReference type="Gene3D" id="3.30.450.20">
    <property type="entry name" value="PAS domain"/>
    <property type="match status" value="4"/>
</dbReference>
<dbReference type="Pfam" id="PF02518">
    <property type="entry name" value="HATPase_c"/>
    <property type="match status" value="1"/>
</dbReference>
<protein>
    <recommendedName>
        <fullName evidence="3">Stage 0 sporulation protein A homolog</fullName>
        <ecNumber evidence="2">2.7.13.3</ecNumber>
    </recommendedName>
</protein>
<evidence type="ECO:0000256" key="3">
    <source>
        <dbReference type="ARBA" id="ARBA00018672"/>
    </source>
</evidence>
<proteinExistence type="predicted"/>
<keyword evidence="7" id="KW-0902">Two-component regulatory system</keyword>
<dbReference type="Gene3D" id="3.30.565.10">
    <property type="entry name" value="Histidine kinase-like ATPase, C-terminal domain"/>
    <property type="match status" value="1"/>
</dbReference>
<accession>A0A9J6QWT1</accession>
<evidence type="ECO:0000256" key="4">
    <source>
        <dbReference type="ARBA" id="ARBA00022553"/>
    </source>
</evidence>